<dbReference type="Gene3D" id="2.40.50.100">
    <property type="match status" value="1"/>
</dbReference>
<dbReference type="EMBL" id="CP114052">
    <property type="protein sequence ID" value="WAW14300.1"/>
    <property type="molecule type" value="Genomic_DNA"/>
</dbReference>
<dbReference type="CDD" id="cd06850">
    <property type="entry name" value="biotinyl_domain"/>
    <property type="match status" value="1"/>
</dbReference>
<evidence type="ECO:0000313" key="5">
    <source>
        <dbReference type="EMBL" id="WAW14300.1"/>
    </source>
</evidence>
<comment type="function">
    <text evidence="3">This protein is a component of the acetyl coenzyme A carboxylase complex; first, biotin carboxylase catalyzes the carboxylation of the carrier protein and then the transcarboxylase transfers the carboxyl group to form malonyl-CoA.</text>
</comment>
<keyword evidence="3" id="KW-0443">Lipid metabolism</keyword>
<keyword evidence="3" id="KW-0275">Fatty acid biosynthesis</keyword>
<evidence type="ECO:0000256" key="2">
    <source>
        <dbReference type="ARBA" id="ARBA00023267"/>
    </source>
</evidence>
<accession>A0ABY7JMH8</accession>
<name>A0ABY7JMH8_9FIRM</name>
<proteinExistence type="predicted"/>
<protein>
    <recommendedName>
        <fullName evidence="1 3">Biotin carboxyl carrier protein of acetyl-CoA carboxylase</fullName>
    </recommendedName>
</protein>
<evidence type="ECO:0000313" key="6">
    <source>
        <dbReference type="Proteomes" id="UP001164187"/>
    </source>
</evidence>
<keyword evidence="2 3" id="KW-0092">Biotin</keyword>
<dbReference type="PANTHER" id="PTHR45266">
    <property type="entry name" value="OXALOACETATE DECARBOXYLASE ALPHA CHAIN"/>
    <property type="match status" value="1"/>
</dbReference>
<dbReference type="InterPro" id="IPR001249">
    <property type="entry name" value="AcCoA_biotinCC"/>
</dbReference>
<comment type="pathway">
    <text evidence="3">Lipid metabolism; fatty acid biosynthesis.</text>
</comment>
<sequence>MNNVKELAKIIKEMNLSELEYKDDNFEVKFKNNISSSELDFNSKKDTLYKANINNEEKEEILCQSNKNIYIESNLIGTFYSKPSPEENAYVNKNDIVKKGQVVCIIESMKLMNELKAPYDCKIVDILVNDGDLVEFGENIFLVEEI</sequence>
<dbReference type="SUPFAM" id="SSF51230">
    <property type="entry name" value="Single hybrid motif"/>
    <property type="match status" value="1"/>
</dbReference>
<dbReference type="InterPro" id="IPR050709">
    <property type="entry name" value="Biotin_Carboxyl_Carrier/Decarb"/>
</dbReference>
<evidence type="ECO:0000256" key="3">
    <source>
        <dbReference type="RuleBase" id="RU364072"/>
    </source>
</evidence>
<dbReference type="InterPro" id="IPR000089">
    <property type="entry name" value="Biotin_lipoyl"/>
</dbReference>
<dbReference type="PANTHER" id="PTHR45266:SF3">
    <property type="entry name" value="OXALOACETATE DECARBOXYLASE ALPHA CHAIN"/>
    <property type="match status" value="1"/>
</dbReference>
<organism evidence="5 6">
    <name type="scientific">Peptostreptococcus equinus</name>
    <dbReference type="NCBI Taxonomy" id="3003601"/>
    <lineage>
        <taxon>Bacteria</taxon>
        <taxon>Bacillati</taxon>
        <taxon>Bacillota</taxon>
        <taxon>Clostridia</taxon>
        <taxon>Peptostreptococcales</taxon>
        <taxon>Peptostreptococcaceae</taxon>
        <taxon>Peptostreptococcus</taxon>
    </lineage>
</organism>
<evidence type="ECO:0000256" key="1">
    <source>
        <dbReference type="ARBA" id="ARBA00017562"/>
    </source>
</evidence>
<reference evidence="5" key="1">
    <citation type="submission" date="2022-12" db="EMBL/GenBank/DDBJ databases">
        <title>Peptostreptococcus.</title>
        <authorList>
            <person name="Lee S.H."/>
        </authorList>
    </citation>
    <scope>NUCLEOTIDE SEQUENCE</scope>
    <source>
        <strain evidence="5">CBA3647</strain>
    </source>
</reference>
<dbReference type="RefSeq" id="WP_269310964.1">
    <property type="nucleotide sequence ID" value="NZ_CP114052.1"/>
</dbReference>
<dbReference type="PROSITE" id="PS50968">
    <property type="entry name" value="BIOTINYL_LIPOYL"/>
    <property type="match status" value="1"/>
</dbReference>
<dbReference type="Proteomes" id="UP001164187">
    <property type="component" value="Chromosome"/>
</dbReference>
<dbReference type="InterPro" id="IPR011053">
    <property type="entry name" value="Single_hybrid_motif"/>
</dbReference>
<dbReference type="Pfam" id="PF00364">
    <property type="entry name" value="Biotin_lipoyl"/>
    <property type="match status" value="1"/>
</dbReference>
<gene>
    <name evidence="5" type="ORF">O0R46_06710</name>
</gene>
<keyword evidence="3" id="KW-0444">Lipid biosynthesis</keyword>
<dbReference type="PRINTS" id="PR01071">
    <property type="entry name" value="ACOABIOTINCC"/>
</dbReference>
<keyword evidence="6" id="KW-1185">Reference proteome</keyword>
<keyword evidence="3" id="KW-0276">Fatty acid metabolism</keyword>
<feature type="domain" description="Lipoyl-binding" evidence="4">
    <location>
        <begin position="66"/>
        <end position="144"/>
    </location>
</feature>
<evidence type="ECO:0000259" key="4">
    <source>
        <dbReference type="PROSITE" id="PS50968"/>
    </source>
</evidence>